<dbReference type="InterPro" id="IPR021136">
    <property type="entry name" value="Flagellar_hook_control-like_C"/>
</dbReference>
<dbReference type="AlphaFoldDB" id="Q211J6"/>
<gene>
    <name evidence="2" type="ordered locus">RPC_3400</name>
</gene>
<proteinExistence type="predicted"/>
<sequence length="579" mass="58600">MSIAVNSTLPIIAAQGTSDAVALQPGTVVTARVVKVDGDQAQISIGQQSLTVRSDVALQAGQTLQLSVSQSADGVRLAVLPQPSGAQLNPTAAQLSGHAAAPDAATLAPEAALSLVAAQRPVPSVALQAELSATETVAVATAAQLAAAKQGSLATLFANLAAVDLSALPPKLQAAVNQLLAQRTALDPALSGNDVKRAFQSSGLFLESGLASGAATATPIFDLKAALIVLRQVLATALGNAATQGAVPTPASMEGRLQAAALAASNGVTTPVVVAAPTIASTATPIADLMAQQLASQKAAASLETTIAGLQTTTPVVVPAATAAEAGARSAASNAALNVLQEALQANPLAAGQVAKLLSGNAAMLSLLPLVTGTRLSPATEEELALRGNALPPPIRGALPTVQPVAPASLISHEPFAASARHLFSDTDAAIARQTLLQIASLPDRLDPAVARTDPATARWNFEIPFVTAQGTAVAQFEISREQQDSEVDAAKRVWRARFSLDVEPAGPVHALISLVGDKTSVRMWAERPATAAQLRAGSAELSRALSRAELQPGDIVIREGAPTQPPAAAAGYFLDRAL</sequence>
<dbReference type="HOGENOM" id="CLU_030873_0_0_5"/>
<dbReference type="EMBL" id="CP000301">
    <property type="protein sequence ID" value="ABD88940.1"/>
    <property type="molecule type" value="Genomic_DNA"/>
</dbReference>
<dbReference type="InterPro" id="IPR038610">
    <property type="entry name" value="FliK-like_C_sf"/>
</dbReference>
<dbReference type="eggNOG" id="COG3144">
    <property type="taxonomic scope" value="Bacteria"/>
</dbReference>
<protein>
    <recommendedName>
        <fullName evidence="1">Flagellar hook-length control protein-like C-terminal domain-containing protein</fullName>
    </recommendedName>
</protein>
<evidence type="ECO:0000313" key="2">
    <source>
        <dbReference type="EMBL" id="ABD88940.1"/>
    </source>
</evidence>
<dbReference type="OrthoDB" id="7941698at2"/>
<name>Q211J6_RHOPB</name>
<evidence type="ECO:0000259" key="1">
    <source>
        <dbReference type="Pfam" id="PF02120"/>
    </source>
</evidence>
<accession>Q211J6</accession>
<organism evidence="2">
    <name type="scientific">Rhodopseudomonas palustris (strain BisB18)</name>
    <dbReference type="NCBI Taxonomy" id="316056"/>
    <lineage>
        <taxon>Bacteria</taxon>
        <taxon>Pseudomonadati</taxon>
        <taxon>Pseudomonadota</taxon>
        <taxon>Alphaproteobacteria</taxon>
        <taxon>Hyphomicrobiales</taxon>
        <taxon>Nitrobacteraceae</taxon>
        <taxon>Rhodopseudomonas</taxon>
    </lineage>
</organism>
<feature type="domain" description="Flagellar hook-length control protein-like C-terminal" evidence="1">
    <location>
        <begin position="488"/>
        <end position="566"/>
    </location>
</feature>
<dbReference type="STRING" id="316056.RPC_3400"/>
<dbReference type="RefSeq" id="WP_011473828.1">
    <property type="nucleotide sequence ID" value="NC_007925.1"/>
</dbReference>
<dbReference type="KEGG" id="rpc:RPC_3400"/>
<dbReference type="Pfam" id="PF02120">
    <property type="entry name" value="Flg_hook"/>
    <property type="match status" value="1"/>
</dbReference>
<reference evidence="2" key="1">
    <citation type="submission" date="2006-03" db="EMBL/GenBank/DDBJ databases">
        <title>Complete sequence of Rhodopseudomonas palustris BisB18.</title>
        <authorList>
            <consortium name="US DOE Joint Genome Institute"/>
            <person name="Copeland A."/>
            <person name="Lucas S."/>
            <person name="Lapidus A."/>
            <person name="Barry K."/>
            <person name="Detter J.C."/>
            <person name="Glavina del Rio T."/>
            <person name="Hammon N."/>
            <person name="Israni S."/>
            <person name="Dalin E."/>
            <person name="Tice H."/>
            <person name="Pitluck S."/>
            <person name="Chain P."/>
            <person name="Malfatti S."/>
            <person name="Shin M."/>
            <person name="Vergez L."/>
            <person name="Schmutz J."/>
            <person name="Larimer F."/>
            <person name="Land M."/>
            <person name="Hauser L."/>
            <person name="Pelletier D.A."/>
            <person name="Kyrpides N."/>
            <person name="Anderson I."/>
            <person name="Oda Y."/>
            <person name="Harwood C.S."/>
            <person name="Richardson P."/>
        </authorList>
    </citation>
    <scope>NUCLEOTIDE SEQUENCE [LARGE SCALE GENOMIC DNA]</scope>
    <source>
        <strain evidence="2">BisB18</strain>
    </source>
</reference>
<dbReference type="Gene3D" id="3.30.750.140">
    <property type="match status" value="1"/>
</dbReference>